<evidence type="ECO:0000313" key="2">
    <source>
        <dbReference type="Proteomes" id="UP001056778"/>
    </source>
</evidence>
<organism evidence="1 2">
    <name type="scientific">Holotrichia oblita</name>
    <name type="common">Chafer beetle</name>
    <dbReference type="NCBI Taxonomy" id="644536"/>
    <lineage>
        <taxon>Eukaryota</taxon>
        <taxon>Metazoa</taxon>
        <taxon>Ecdysozoa</taxon>
        <taxon>Arthropoda</taxon>
        <taxon>Hexapoda</taxon>
        <taxon>Insecta</taxon>
        <taxon>Pterygota</taxon>
        <taxon>Neoptera</taxon>
        <taxon>Endopterygota</taxon>
        <taxon>Coleoptera</taxon>
        <taxon>Polyphaga</taxon>
        <taxon>Scarabaeiformia</taxon>
        <taxon>Scarabaeidae</taxon>
        <taxon>Melolonthinae</taxon>
        <taxon>Holotrichia</taxon>
    </lineage>
</organism>
<name>A0ACB9TWI5_HOLOL</name>
<keyword evidence="1" id="KW-0675">Receptor</keyword>
<comment type="caution">
    <text evidence="1">The sequence shown here is derived from an EMBL/GenBank/DDBJ whole genome shotgun (WGS) entry which is preliminary data.</text>
</comment>
<dbReference type="Proteomes" id="UP001056778">
    <property type="component" value="Chromosome 1"/>
</dbReference>
<gene>
    <name evidence="1" type="ORF">MML48_1g07838</name>
</gene>
<reference evidence="1" key="1">
    <citation type="submission" date="2022-04" db="EMBL/GenBank/DDBJ databases">
        <title>Chromosome-scale genome assembly of Holotrichia oblita Faldermann.</title>
        <authorList>
            <person name="Rongchong L."/>
        </authorList>
    </citation>
    <scope>NUCLEOTIDE SEQUENCE</scope>
    <source>
        <strain evidence="1">81SQS9</strain>
    </source>
</reference>
<keyword evidence="2" id="KW-1185">Reference proteome</keyword>
<accession>A0ACB9TWI5</accession>
<sequence>MRCMFVLGAYCFEFHNKAIEIVYRIYSFIIKVYFITFVICEYIELLTMPNKDLFNVASILAVAFLYSTTIWRMFICNGKSMRKLLKQQSEIEKNILQCKNNCLKQIYYEHVKWNYTCTNFIYAGIVTVFLYYIRPIMEERSSELRYLNITKNNITTQYKMRPLPLSSWFPFNRYNYYYPCYAYHIIAAMIGGSMVVSTDLFFIAFMVFVIGQLKILQYLFKNASKLGNALQESSGTTYNIALTRTVRYCIYKHQLIIKYVKDLDKSMSRLMLIDFAVASMQMATLGLQIIVSVEVAKAIWESDWFEYNEEIKKSLVLVILRCQKPLTLSVGPFYNMSTETALSVSII</sequence>
<evidence type="ECO:0000313" key="1">
    <source>
        <dbReference type="EMBL" id="KAI4471117.1"/>
    </source>
</evidence>
<dbReference type="EMBL" id="CM043015">
    <property type="protein sequence ID" value="KAI4471117.1"/>
    <property type="molecule type" value="Genomic_DNA"/>
</dbReference>
<proteinExistence type="predicted"/>
<protein>
    <submittedName>
        <fullName evidence="1">Odorant receptor</fullName>
    </submittedName>
</protein>